<dbReference type="OrthoDB" id="1600340at2759"/>
<evidence type="ECO:0000256" key="1">
    <source>
        <dbReference type="ARBA" id="ARBA00004251"/>
    </source>
</evidence>
<proteinExistence type="inferred from homology"/>
<keyword evidence="10" id="KW-0325">Glycoprotein</keyword>
<evidence type="ECO:0000313" key="12">
    <source>
        <dbReference type="EMBL" id="GFP87042.1"/>
    </source>
</evidence>
<dbReference type="GO" id="GO:0006952">
    <property type="term" value="P:defense response"/>
    <property type="evidence" value="ECO:0007669"/>
    <property type="project" value="UniProtKB-ARBA"/>
</dbReference>
<dbReference type="Pfam" id="PF00560">
    <property type="entry name" value="LRR_1"/>
    <property type="match status" value="3"/>
</dbReference>
<dbReference type="AlphaFoldDB" id="A0A830BLH6"/>
<dbReference type="InterPro" id="IPR032675">
    <property type="entry name" value="LRR_dom_sf"/>
</dbReference>
<keyword evidence="13" id="KW-1185">Reference proteome</keyword>
<evidence type="ECO:0000256" key="2">
    <source>
        <dbReference type="ARBA" id="ARBA00009592"/>
    </source>
</evidence>
<keyword evidence="4" id="KW-0433">Leucine-rich repeat</keyword>
<dbReference type="GO" id="GO:0005886">
    <property type="term" value="C:plasma membrane"/>
    <property type="evidence" value="ECO:0007669"/>
    <property type="project" value="UniProtKB-SubCell"/>
</dbReference>
<dbReference type="InterPro" id="IPR046956">
    <property type="entry name" value="RLP23-like"/>
</dbReference>
<keyword evidence="9 11" id="KW-0472">Membrane</keyword>
<feature type="transmembrane region" description="Helical" evidence="11">
    <location>
        <begin position="753"/>
        <end position="776"/>
    </location>
</feature>
<dbReference type="Gene3D" id="3.80.10.10">
    <property type="entry name" value="Ribonuclease Inhibitor"/>
    <property type="match status" value="4"/>
</dbReference>
<dbReference type="InterPro" id="IPR003591">
    <property type="entry name" value="Leu-rich_rpt_typical-subtyp"/>
</dbReference>
<dbReference type="FunFam" id="3.80.10.10:FF:000111">
    <property type="entry name" value="LRR receptor-like serine/threonine-protein kinase ERECTA"/>
    <property type="match status" value="1"/>
</dbReference>
<keyword evidence="5 11" id="KW-0812">Transmembrane</keyword>
<accession>A0A830BLH6</accession>
<keyword evidence="12" id="KW-0675">Receptor</keyword>
<dbReference type="SUPFAM" id="SSF52047">
    <property type="entry name" value="RNI-like"/>
    <property type="match status" value="1"/>
</dbReference>
<comment type="subcellular location">
    <subcellularLocation>
        <location evidence="1">Cell membrane</location>
        <topology evidence="1">Single-pass type I membrane protein</topology>
    </subcellularLocation>
</comment>
<dbReference type="PANTHER" id="PTHR48063:SF98">
    <property type="entry name" value="LRR RECEPTOR-LIKE SERINE_THREONINE-PROTEIN KINASE FLS2"/>
    <property type="match status" value="1"/>
</dbReference>
<reference evidence="12" key="1">
    <citation type="submission" date="2020-07" db="EMBL/GenBank/DDBJ databases">
        <title>Ethylene signaling mediates host invasion by parasitic plants.</title>
        <authorList>
            <person name="Yoshida S."/>
        </authorList>
    </citation>
    <scope>NUCLEOTIDE SEQUENCE</scope>
    <source>
        <strain evidence="12">Okayama</strain>
    </source>
</reference>
<dbReference type="SMART" id="SM00365">
    <property type="entry name" value="LRR_SD22"/>
    <property type="match status" value="7"/>
</dbReference>
<dbReference type="SMART" id="SM00369">
    <property type="entry name" value="LRR_TYP"/>
    <property type="match status" value="7"/>
</dbReference>
<gene>
    <name evidence="12" type="ORF">PHJA_000848000</name>
</gene>
<evidence type="ECO:0000256" key="7">
    <source>
        <dbReference type="ARBA" id="ARBA00022737"/>
    </source>
</evidence>
<evidence type="ECO:0000256" key="3">
    <source>
        <dbReference type="ARBA" id="ARBA00022475"/>
    </source>
</evidence>
<protein>
    <submittedName>
        <fullName evidence="12">Receptor-like protein 12</fullName>
    </submittedName>
</protein>
<evidence type="ECO:0000256" key="6">
    <source>
        <dbReference type="ARBA" id="ARBA00022729"/>
    </source>
</evidence>
<dbReference type="GO" id="GO:0051707">
    <property type="term" value="P:response to other organism"/>
    <property type="evidence" value="ECO:0007669"/>
    <property type="project" value="UniProtKB-ARBA"/>
</dbReference>
<dbReference type="Proteomes" id="UP000653305">
    <property type="component" value="Unassembled WGS sequence"/>
</dbReference>
<keyword evidence="6" id="KW-0732">Signal</keyword>
<dbReference type="PANTHER" id="PTHR48063">
    <property type="entry name" value="LRR RECEPTOR-LIKE KINASE"/>
    <property type="match status" value="1"/>
</dbReference>
<dbReference type="EMBL" id="BMAC01000136">
    <property type="protein sequence ID" value="GFP87042.1"/>
    <property type="molecule type" value="Genomic_DNA"/>
</dbReference>
<keyword evidence="7" id="KW-0677">Repeat</keyword>
<dbReference type="InterPro" id="IPR001611">
    <property type="entry name" value="Leu-rich_rpt"/>
</dbReference>
<name>A0A830BLH6_9LAMI</name>
<evidence type="ECO:0000256" key="10">
    <source>
        <dbReference type="ARBA" id="ARBA00023180"/>
    </source>
</evidence>
<evidence type="ECO:0000256" key="11">
    <source>
        <dbReference type="SAM" id="Phobius"/>
    </source>
</evidence>
<evidence type="ECO:0000313" key="13">
    <source>
        <dbReference type="Proteomes" id="UP000653305"/>
    </source>
</evidence>
<evidence type="ECO:0000256" key="9">
    <source>
        <dbReference type="ARBA" id="ARBA00023136"/>
    </source>
</evidence>
<evidence type="ECO:0000256" key="4">
    <source>
        <dbReference type="ARBA" id="ARBA00022614"/>
    </source>
</evidence>
<sequence length="806" mass="91029">MQWLSRLSSLEHLDLTGANLSETSNWLQVLNNLPSLVDLRLSRCGLRLFDSIEVVNFTSLRVLDLSANNFDTLVVPHWIGSLEKLVHLDLSDCGLYKHLPIGLRNVTGLRYLNLSSNNFNFTFPSWFNVFVHLKVLDIADNLIHGEVLSTIGNLTSLVRLDLSRNKLEGTLTKSLCNFYRLDELYLSGNMFSGDIQNFLRCISKKLRFLYLGSNKLSGRLPSNLGQLARLREIDLVDNKLTGPLPISLGELRELEYLVISLNSLEGVVSEAHFRNMSRLKIFRANGNELTFRPSESWIPPFQVIGLSLRMWQLGPKFPRWIKHMTSLSYLSLAKTGIVDSIPDWFWDKTISQLGHLNLSGNLIHGQIPSLLNFRSDINVAVDLKCNLIDGPLPPISLSISILDLSHNRISGPMHRFLCNDTEGKNRLEILNVGGNYLSGQIPECWIKWPMLRVLRLEDNNLTGKIPSSIGFLTRLQSLHLRRNNLSGEMPLSLQKCNELMVLDIGRNFLTGRLPIWISRLSKLIVLNLRLNEFWGEIPFELCRLNSLQTLDLAGNNFSGNIPTCFGNFSVMAGKQRLSDHIYYSAVDTFGGVPDSQFLVLKGRFLEYINNLQFVMALDLSDNEFYGSIPVEITRLVRVQALNLSRNSLSGTIPESIADMEFLESLDVSRNKLSGEIPTSISGLTFLSHLNLSYNNLMGRIPTGTQIQGFDRSGFIGNRLCGPPLSGNCDEHNETFETEDEDESDGSLLGGDRFGFFLSAVLGFVFGFWVVLGPLFMNMSWRMTYFRFVTKIGNYVYYVCVKLFVRG</sequence>
<keyword evidence="8 11" id="KW-1133">Transmembrane helix</keyword>
<evidence type="ECO:0000256" key="8">
    <source>
        <dbReference type="ARBA" id="ARBA00022989"/>
    </source>
</evidence>
<comment type="caution">
    <text evidence="12">The sequence shown here is derived from an EMBL/GenBank/DDBJ whole genome shotgun (WGS) entry which is preliminary data.</text>
</comment>
<dbReference type="SUPFAM" id="SSF52058">
    <property type="entry name" value="L domain-like"/>
    <property type="match status" value="1"/>
</dbReference>
<dbReference type="FunFam" id="3.80.10.10:FF:000095">
    <property type="entry name" value="LRR receptor-like serine/threonine-protein kinase GSO1"/>
    <property type="match status" value="2"/>
</dbReference>
<evidence type="ECO:0000256" key="5">
    <source>
        <dbReference type="ARBA" id="ARBA00022692"/>
    </source>
</evidence>
<comment type="similarity">
    <text evidence="2">Belongs to the RLP family.</text>
</comment>
<organism evidence="12 13">
    <name type="scientific">Phtheirospermum japonicum</name>
    <dbReference type="NCBI Taxonomy" id="374723"/>
    <lineage>
        <taxon>Eukaryota</taxon>
        <taxon>Viridiplantae</taxon>
        <taxon>Streptophyta</taxon>
        <taxon>Embryophyta</taxon>
        <taxon>Tracheophyta</taxon>
        <taxon>Spermatophyta</taxon>
        <taxon>Magnoliopsida</taxon>
        <taxon>eudicotyledons</taxon>
        <taxon>Gunneridae</taxon>
        <taxon>Pentapetalae</taxon>
        <taxon>asterids</taxon>
        <taxon>lamiids</taxon>
        <taxon>Lamiales</taxon>
        <taxon>Orobanchaceae</taxon>
        <taxon>Orobanchaceae incertae sedis</taxon>
        <taxon>Phtheirospermum</taxon>
    </lineage>
</organism>
<keyword evidence="3" id="KW-1003">Cell membrane</keyword>
<dbReference type="Pfam" id="PF13855">
    <property type="entry name" value="LRR_8"/>
    <property type="match status" value="4"/>
</dbReference>